<evidence type="ECO:0000256" key="1">
    <source>
        <dbReference type="ARBA" id="ARBA00022801"/>
    </source>
</evidence>
<dbReference type="PANTHER" id="PTHR48081">
    <property type="entry name" value="AB HYDROLASE SUPERFAMILY PROTEIN C4A8.06C"/>
    <property type="match status" value="1"/>
</dbReference>
<accession>A0ABP6QEL8</accession>
<dbReference type="Proteomes" id="UP001501237">
    <property type="component" value="Unassembled WGS sequence"/>
</dbReference>
<dbReference type="InterPro" id="IPR029058">
    <property type="entry name" value="AB_hydrolase_fold"/>
</dbReference>
<evidence type="ECO:0000313" key="4">
    <source>
        <dbReference type="EMBL" id="GAA3222164.1"/>
    </source>
</evidence>
<name>A0ABP6QEL8_9ACTN</name>
<dbReference type="SUPFAM" id="SSF53474">
    <property type="entry name" value="alpha/beta-Hydrolases"/>
    <property type="match status" value="1"/>
</dbReference>
<dbReference type="Pfam" id="PF20434">
    <property type="entry name" value="BD-FAE"/>
    <property type="match status" value="1"/>
</dbReference>
<comment type="caution">
    <text evidence="4">The sequence shown here is derived from an EMBL/GenBank/DDBJ whole genome shotgun (WGS) entry which is preliminary data.</text>
</comment>
<dbReference type="InterPro" id="IPR049492">
    <property type="entry name" value="BD-FAE-like_dom"/>
</dbReference>
<protein>
    <submittedName>
        <fullName evidence="4">Alpha/beta hydrolase</fullName>
    </submittedName>
</protein>
<dbReference type="Gene3D" id="3.40.50.1820">
    <property type="entry name" value="alpha/beta hydrolase"/>
    <property type="match status" value="1"/>
</dbReference>
<organism evidence="4 5">
    <name type="scientific">Actinocorallia longicatena</name>
    <dbReference type="NCBI Taxonomy" id="111803"/>
    <lineage>
        <taxon>Bacteria</taxon>
        <taxon>Bacillati</taxon>
        <taxon>Actinomycetota</taxon>
        <taxon>Actinomycetes</taxon>
        <taxon>Streptosporangiales</taxon>
        <taxon>Thermomonosporaceae</taxon>
        <taxon>Actinocorallia</taxon>
    </lineage>
</organism>
<evidence type="ECO:0000313" key="5">
    <source>
        <dbReference type="Proteomes" id="UP001501237"/>
    </source>
</evidence>
<evidence type="ECO:0000256" key="2">
    <source>
        <dbReference type="SAM" id="MobiDB-lite"/>
    </source>
</evidence>
<evidence type="ECO:0000259" key="3">
    <source>
        <dbReference type="Pfam" id="PF20434"/>
    </source>
</evidence>
<reference evidence="5" key="1">
    <citation type="journal article" date="2019" name="Int. J. Syst. Evol. Microbiol.">
        <title>The Global Catalogue of Microorganisms (GCM) 10K type strain sequencing project: providing services to taxonomists for standard genome sequencing and annotation.</title>
        <authorList>
            <consortium name="The Broad Institute Genomics Platform"/>
            <consortium name="The Broad Institute Genome Sequencing Center for Infectious Disease"/>
            <person name="Wu L."/>
            <person name="Ma J."/>
        </authorList>
    </citation>
    <scope>NUCLEOTIDE SEQUENCE [LARGE SCALE GENOMIC DNA]</scope>
    <source>
        <strain evidence="5">JCM 9377</strain>
    </source>
</reference>
<feature type="region of interest" description="Disordered" evidence="2">
    <location>
        <begin position="1"/>
        <end position="21"/>
    </location>
</feature>
<proteinExistence type="predicted"/>
<feature type="domain" description="BD-FAE-like" evidence="3">
    <location>
        <begin position="31"/>
        <end position="226"/>
    </location>
</feature>
<dbReference type="RefSeq" id="WP_344832135.1">
    <property type="nucleotide sequence ID" value="NZ_BAAAUV010000012.1"/>
</dbReference>
<dbReference type="EMBL" id="BAAAUV010000012">
    <property type="protein sequence ID" value="GAA3222164.1"/>
    <property type="molecule type" value="Genomic_DNA"/>
</dbReference>
<keyword evidence="5" id="KW-1185">Reference proteome</keyword>
<keyword evidence="1 4" id="KW-0378">Hydrolase</keyword>
<gene>
    <name evidence="4" type="ORF">GCM10010468_47800</name>
</gene>
<dbReference type="InterPro" id="IPR050300">
    <property type="entry name" value="GDXG_lipolytic_enzyme"/>
</dbReference>
<sequence length="267" mass="27381">MEESEEVLTRGGPEPAATLSYGPLPDQVVDLWLPGTPSPPLVVLVHGGFWKAAYDRAHLRPMAGGLVAAGYAVAVPEYRRAGQPGGGWPGTFDDVAAVFDALPALVEGHGVDTGASVWAGHSAGGHLALWASLRSRLPEGSPWRSEKEPWARRIVSLAGCADLALVHRLKLGGGAAGALMGGGPEEWPQRWAQADPAVLVPVGVPTVQVFGAADEIVPPEVGHAFAAHAAGSGTAAPVVEVPGSGHYGLIDPLSSAWPEVLRALAAG</sequence>
<dbReference type="GO" id="GO:0016787">
    <property type="term" value="F:hydrolase activity"/>
    <property type="evidence" value="ECO:0007669"/>
    <property type="project" value="UniProtKB-KW"/>
</dbReference>